<evidence type="ECO:0000313" key="5">
    <source>
        <dbReference type="Proteomes" id="UP000030437"/>
    </source>
</evidence>
<protein>
    <submittedName>
        <fullName evidence="4">Syd protein</fullName>
    </submittedName>
</protein>
<gene>
    <name evidence="4" type="ORF">CD32_08875</name>
</gene>
<evidence type="ECO:0000256" key="3">
    <source>
        <dbReference type="ARBA" id="ARBA00023136"/>
    </source>
</evidence>
<organism evidence="4 5">
    <name type="scientific">Lysinibacillus odysseyi 34hs-1 = NBRC 100172</name>
    <dbReference type="NCBI Taxonomy" id="1220589"/>
    <lineage>
        <taxon>Bacteria</taxon>
        <taxon>Bacillati</taxon>
        <taxon>Bacillota</taxon>
        <taxon>Bacilli</taxon>
        <taxon>Bacillales</taxon>
        <taxon>Bacillaceae</taxon>
        <taxon>Lysinibacillus</taxon>
    </lineage>
</organism>
<dbReference type="EMBL" id="JPVP01000054">
    <property type="protein sequence ID" value="KGR85343.1"/>
    <property type="molecule type" value="Genomic_DNA"/>
</dbReference>
<dbReference type="InterPro" id="IPR009948">
    <property type="entry name" value="Syd"/>
</dbReference>
<dbReference type="CDD" id="cd16323">
    <property type="entry name" value="Syd"/>
    <property type="match status" value="1"/>
</dbReference>
<dbReference type="InterPro" id="IPR038228">
    <property type="entry name" value="Syd_sf"/>
</dbReference>
<sequence>MKKYFQMRKETADQGLDFLFKTPETEKDLLIYKGMADEEGYRSWKPVEMTVSPQMREVEDEFSLHLHQSIIAYFSSYWFADLDGFFKDYYIALQPVLPNAEVNSFRELLKGYKKAHGDSLENIPIGIEGNGLLVVVDNSTGKIRLEDYEWGTFEDLAESLEDVIENMRLKR</sequence>
<dbReference type="STRING" id="1220589.CD32_08875"/>
<evidence type="ECO:0000256" key="1">
    <source>
        <dbReference type="ARBA" id="ARBA00022475"/>
    </source>
</evidence>
<keyword evidence="5" id="KW-1185">Reference proteome</keyword>
<dbReference type="RefSeq" id="WP_174523088.1">
    <property type="nucleotide sequence ID" value="NZ_AVCX01000007.1"/>
</dbReference>
<proteinExistence type="predicted"/>
<evidence type="ECO:0000256" key="2">
    <source>
        <dbReference type="ARBA" id="ARBA00022519"/>
    </source>
</evidence>
<name>A0A0A3IR64_9BACI</name>
<dbReference type="Proteomes" id="UP000030437">
    <property type="component" value="Unassembled WGS sequence"/>
</dbReference>
<dbReference type="AlphaFoldDB" id="A0A0A3IR64"/>
<dbReference type="Pfam" id="PF07348">
    <property type="entry name" value="Syd"/>
    <property type="match status" value="1"/>
</dbReference>
<dbReference type="Gene3D" id="3.40.1580.20">
    <property type="entry name" value="Syd protein"/>
    <property type="match status" value="1"/>
</dbReference>
<evidence type="ECO:0000313" key="4">
    <source>
        <dbReference type="EMBL" id="KGR85343.1"/>
    </source>
</evidence>
<keyword evidence="3" id="KW-0472">Membrane</keyword>
<keyword evidence="2" id="KW-0997">Cell inner membrane</keyword>
<dbReference type="GO" id="GO:0009898">
    <property type="term" value="C:cytoplasmic side of plasma membrane"/>
    <property type="evidence" value="ECO:0007669"/>
    <property type="project" value="InterPro"/>
</dbReference>
<reference evidence="4 5" key="1">
    <citation type="submission" date="2014-02" db="EMBL/GenBank/DDBJ databases">
        <title>Draft genome sequence of Lysinibacillus odysseyi NBRC 100172.</title>
        <authorList>
            <person name="Zhang F."/>
            <person name="Wang G."/>
            <person name="Zhang L."/>
        </authorList>
    </citation>
    <scope>NUCLEOTIDE SEQUENCE [LARGE SCALE GENOMIC DNA]</scope>
    <source>
        <strain evidence="4 5">NBRC 100172</strain>
    </source>
</reference>
<keyword evidence="1" id="KW-1003">Cell membrane</keyword>
<accession>A0A0A3IR64</accession>
<comment type="caution">
    <text evidence="4">The sequence shown here is derived from an EMBL/GenBank/DDBJ whole genome shotgun (WGS) entry which is preliminary data.</text>
</comment>